<sequence>MTSCLLSAFVGSSAGGSKVREGRLAAVSGSASAISHSVYVSYGSKSVGTEICMAGGLLLLFVGSSVDGSEQQQQKAHVPKFGNWEGGGQVLYTEYFDNARKGRNVGRWINPNDPQENPQAFTQPPPPPPPQAAAAAKPPPVRASSDRNVPKSKNGRRPNKGEERDLLESGESRARNVFDELPQRGRVRRMSAGSERSAEQSPLNPQQPVRSARAGPGVTPHTPGRPRMTPGTLPNDQMGEAGSPVPKFGGWDENNPASADNYTELFGNISKERRTGSARIPLTNNQKPSNNNHHYTNSQSQGCSCFGWLKN</sequence>
<feature type="compositionally biased region" description="Pro residues" evidence="1">
    <location>
        <begin position="123"/>
        <end position="141"/>
    </location>
</feature>
<evidence type="ECO:0000256" key="1">
    <source>
        <dbReference type="SAM" id="MobiDB-lite"/>
    </source>
</evidence>
<evidence type="ECO:0000313" key="4">
    <source>
        <dbReference type="Proteomes" id="UP001085076"/>
    </source>
</evidence>
<feature type="region of interest" description="Disordered" evidence="1">
    <location>
        <begin position="273"/>
        <end position="300"/>
    </location>
</feature>
<dbReference type="EMBL" id="JAGGNH010000005">
    <property type="protein sequence ID" value="KAJ0972670.1"/>
    <property type="molecule type" value="Genomic_DNA"/>
</dbReference>
<evidence type="ECO:0000313" key="3">
    <source>
        <dbReference type="EMBL" id="KAJ0972670.1"/>
    </source>
</evidence>
<comment type="caution">
    <text evidence="3">The sequence shown here is derived from an EMBL/GenBank/DDBJ whole genome shotgun (WGS) entry which is preliminary data.</text>
</comment>
<dbReference type="Pfam" id="PF05627">
    <property type="entry name" value="AvrRpt-cleavage"/>
    <property type="match status" value="2"/>
</dbReference>
<gene>
    <name evidence="3" type="ORF">J5N97_020629</name>
</gene>
<feature type="compositionally biased region" description="Polar residues" evidence="1">
    <location>
        <begin position="199"/>
        <end position="209"/>
    </location>
</feature>
<accession>A0A9D5CIE3</accession>
<dbReference type="InterPro" id="IPR008700">
    <property type="entry name" value="TypeIII_avirulence_cleave"/>
</dbReference>
<organism evidence="3 4">
    <name type="scientific">Dioscorea zingiberensis</name>
    <dbReference type="NCBI Taxonomy" id="325984"/>
    <lineage>
        <taxon>Eukaryota</taxon>
        <taxon>Viridiplantae</taxon>
        <taxon>Streptophyta</taxon>
        <taxon>Embryophyta</taxon>
        <taxon>Tracheophyta</taxon>
        <taxon>Spermatophyta</taxon>
        <taxon>Magnoliopsida</taxon>
        <taxon>Liliopsida</taxon>
        <taxon>Dioscoreales</taxon>
        <taxon>Dioscoreaceae</taxon>
        <taxon>Dioscorea</taxon>
    </lineage>
</organism>
<dbReference type="PANTHER" id="PTHR33159:SF6">
    <property type="entry name" value="RPM1-INTERACTING PROTEIN 4"/>
    <property type="match status" value="1"/>
</dbReference>
<name>A0A9D5CIE3_9LILI</name>
<dbReference type="AlphaFoldDB" id="A0A9D5CIE3"/>
<feature type="domain" description="RIN4 pathogenic type III effector avirulence factor Avr cleavage site" evidence="2">
    <location>
        <begin position="75"/>
        <end position="103"/>
    </location>
</feature>
<feature type="domain" description="RIN4 pathogenic type III effector avirulence factor Avr cleavage site" evidence="2">
    <location>
        <begin position="241"/>
        <end position="274"/>
    </location>
</feature>
<reference evidence="3" key="1">
    <citation type="submission" date="2021-03" db="EMBL/GenBank/DDBJ databases">
        <authorList>
            <person name="Li Z."/>
            <person name="Yang C."/>
        </authorList>
    </citation>
    <scope>NUCLEOTIDE SEQUENCE</scope>
    <source>
        <strain evidence="3">Dzin_1.0</strain>
        <tissue evidence="3">Leaf</tissue>
    </source>
</reference>
<keyword evidence="4" id="KW-1185">Reference proteome</keyword>
<proteinExistence type="predicted"/>
<dbReference type="OrthoDB" id="1109067at2759"/>
<feature type="region of interest" description="Disordered" evidence="1">
    <location>
        <begin position="104"/>
        <end position="256"/>
    </location>
</feature>
<feature type="compositionally biased region" description="Basic and acidic residues" evidence="1">
    <location>
        <begin position="159"/>
        <end position="183"/>
    </location>
</feature>
<dbReference type="GO" id="GO:0005886">
    <property type="term" value="C:plasma membrane"/>
    <property type="evidence" value="ECO:0007669"/>
    <property type="project" value="TreeGrafter"/>
</dbReference>
<feature type="compositionally biased region" description="Polar residues" evidence="1">
    <location>
        <begin position="282"/>
        <end position="300"/>
    </location>
</feature>
<reference evidence="3" key="2">
    <citation type="journal article" date="2022" name="Hortic Res">
        <title>The genome of Dioscorea zingiberensis sheds light on the biosynthesis, origin and evolution of the medicinally important diosgenin saponins.</title>
        <authorList>
            <person name="Li Y."/>
            <person name="Tan C."/>
            <person name="Li Z."/>
            <person name="Guo J."/>
            <person name="Li S."/>
            <person name="Chen X."/>
            <person name="Wang C."/>
            <person name="Dai X."/>
            <person name="Yang H."/>
            <person name="Song W."/>
            <person name="Hou L."/>
            <person name="Xu J."/>
            <person name="Tong Z."/>
            <person name="Xu A."/>
            <person name="Yuan X."/>
            <person name="Wang W."/>
            <person name="Yang Q."/>
            <person name="Chen L."/>
            <person name="Sun Z."/>
            <person name="Wang K."/>
            <person name="Pan B."/>
            <person name="Chen J."/>
            <person name="Bao Y."/>
            <person name="Liu F."/>
            <person name="Qi X."/>
            <person name="Gang D.R."/>
            <person name="Wen J."/>
            <person name="Li J."/>
        </authorList>
    </citation>
    <scope>NUCLEOTIDE SEQUENCE</scope>
    <source>
        <strain evidence="3">Dzin_1.0</strain>
    </source>
</reference>
<evidence type="ECO:0000259" key="2">
    <source>
        <dbReference type="Pfam" id="PF05627"/>
    </source>
</evidence>
<dbReference type="Proteomes" id="UP001085076">
    <property type="component" value="Miscellaneous, Linkage group lg05"/>
</dbReference>
<protein>
    <recommendedName>
        <fullName evidence="2">RIN4 pathogenic type III effector avirulence factor Avr cleavage site domain-containing protein</fullName>
    </recommendedName>
</protein>
<dbReference type="InterPro" id="IPR040387">
    <property type="entry name" value="RIN4/NOI4"/>
</dbReference>
<dbReference type="PANTHER" id="PTHR33159">
    <property type="entry name" value="RPM1-INTERACTING PROTEIN 4 (RIN4) FAMILY PROTEIN"/>
    <property type="match status" value="1"/>
</dbReference>